<evidence type="ECO:0000256" key="8">
    <source>
        <dbReference type="SAM" id="MobiDB-lite"/>
    </source>
</evidence>
<dbReference type="Gene3D" id="3.40.50.200">
    <property type="entry name" value="Peptidase S8/S53 domain"/>
    <property type="match status" value="1"/>
</dbReference>
<dbReference type="SUPFAM" id="SSF52743">
    <property type="entry name" value="Subtilisin-like"/>
    <property type="match status" value="1"/>
</dbReference>
<comment type="similarity">
    <text evidence="1">Belongs to the peptidase S8 family. Furin subfamily.</text>
</comment>
<dbReference type="PANTHER" id="PTHR42884">
    <property type="entry name" value="PROPROTEIN CONVERTASE SUBTILISIN/KEXIN-RELATED"/>
    <property type="match status" value="1"/>
</dbReference>
<proteinExistence type="inferred from homology"/>
<feature type="compositionally biased region" description="Pro residues" evidence="8">
    <location>
        <begin position="668"/>
        <end position="679"/>
    </location>
</feature>
<feature type="compositionally biased region" description="Acidic residues" evidence="8">
    <location>
        <begin position="774"/>
        <end position="785"/>
    </location>
</feature>
<keyword evidence="6" id="KW-0106">Calcium</keyword>
<dbReference type="PROSITE" id="PS00138">
    <property type="entry name" value="SUBTILASE_SER"/>
    <property type="match status" value="1"/>
</dbReference>
<organism evidence="12 14">
    <name type="scientific">Linnemannia gamsii</name>
    <dbReference type="NCBI Taxonomy" id="64522"/>
    <lineage>
        <taxon>Eukaryota</taxon>
        <taxon>Fungi</taxon>
        <taxon>Fungi incertae sedis</taxon>
        <taxon>Mucoromycota</taxon>
        <taxon>Mortierellomycotina</taxon>
        <taxon>Mortierellomycetes</taxon>
        <taxon>Mortierellales</taxon>
        <taxon>Mortierellaceae</taxon>
        <taxon>Linnemannia</taxon>
    </lineage>
</organism>
<evidence type="ECO:0000256" key="1">
    <source>
        <dbReference type="ARBA" id="ARBA00005325"/>
    </source>
</evidence>
<name>A0ABQ7KGP2_9FUNG</name>
<feature type="signal peptide" evidence="10">
    <location>
        <begin position="1"/>
        <end position="23"/>
    </location>
</feature>
<keyword evidence="2 7" id="KW-0645">Protease</keyword>
<dbReference type="SUPFAM" id="SSF49785">
    <property type="entry name" value="Galactose-binding domain-like"/>
    <property type="match status" value="1"/>
</dbReference>
<feature type="transmembrane region" description="Helical" evidence="9">
    <location>
        <begin position="709"/>
        <end position="728"/>
    </location>
</feature>
<evidence type="ECO:0000256" key="5">
    <source>
        <dbReference type="ARBA" id="ARBA00022825"/>
    </source>
</evidence>
<keyword evidence="9" id="KW-1133">Transmembrane helix</keyword>
<evidence type="ECO:0000256" key="9">
    <source>
        <dbReference type="SAM" id="Phobius"/>
    </source>
</evidence>
<feature type="region of interest" description="Disordered" evidence="8">
    <location>
        <begin position="665"/>
        <end position="685"/>
    </location>
</feature>
<evidence type="ECO:0000313" key="14">
    <source>
        <dbReference type="Proteomes" id="UP001194696"/>
    </source>
</evidence>
<dbReference type="InterPro" id="IPR022398">
    <property type="entry name" value="Peptidase_S8_His-AS"/>
</dbReference>
<dbReference type="Proteomes" id="UP001194696">
    <property type="component" value="Unassembled WGS sequence"/>
</dbReference>
<feature type="active site" description="Charge relay system" evidence="7">
    <location>
        <position position="444"/>
    </location>
</feature>
<evidence type="ECO:0000313" key="12">
    <source>
        <dbReference type="EMBL" id="KAG0299026.1"/>
    </source>
</evidence>
<dbReference type="PROSITE" id="PS51829">
    <property type="entry name" value="P_HOMO_B"/>
    <property type="match status" value="1"/>
</dbReference>
<dbReference type="InterPro" id="IPR000209">
    <property type="entry name" value="Peptidase_S8/S53_dom"/>
</dbReference>
<keyword evidence="14" id="KW-1185">Reference proteome</keyword>
<evidence type="ECO:0000256" key="10">
    <source>
        <dbReference type="SAM" id="SignalP"/>
    </source>
</evidence>
<reference evidence="12 14" key="1">
    <citation type="journal article" date="2020" name="Fungal Divers.">
        <title>Resolving the Mortierellaceae phylogeny through synthesis of multi-gene phylogenetics and phylogenomics.</title>
        <authorList>
            <person name="Vandepol N."/>
            <person name="Liber J."/>
            <person name="Desiro A."/>
            <person name="Na H."/>
            <person name="Kennedy M."/>
            <person name="Barry K."/>
            <person name="Grigoriev I.V."/>
            <person name="Miller A.N."/>
            <person name="O'Donnell K."/>
            <person name="Stajich J.E."/>
            <person name="Bonito G."/>
        </authorList>
    </citation>
    <scope>NUCLEOTIDE SEQUENCE [LARGE SCALE GENOMIC DNA]</scope>
    <source>
        <strain evidence="12 14">AD045</strain>
    </source>
</reference>
<dbReference type="InterPro" id="IPR023827">
    <property type="entry name" value="Peptidase_S8_Asp-AS"/>
</dbReference>
<dbReference type="InterPro" id="IPR015500">
    <property type="entry name" value="Peptidase_S8_subtilisin-rel"/>
</dbReference>
<comment type="caution">
    <text evidence="12">The sequence shown here is derived from an EMBL/GenBank/DDBJ whole genome shotgun (WGS) entry which is preliminary data.</text>
</comment>
<accession>A0ABQ7KGP2</accession>
<feature type="active site" description="Charge relay system" evidence="7">
    <location>
        <position position="272"/>
    </location>
</feature>
<feature type="active site" description="Charge relay system" evidence="7">
    <location>
        <position position="234"/>
    </location>
</feature>
<feature type="compositionally biased region" description="Acidic residues" evidence="8">
    <location>
        <begin position="834"/>
        <end position="853"/>
    </location>
</feature>
<dbReference type="InterPro" id="IPR034182">
    <property type="entry name" value="Kexin/furin"/>
</dbReference>
<dbReference type="InterPro" id="IPR008979">
    <property type="entry name" value="Galactose-bd-like_sf"/>
</dbReference>
<dbReference type="PROSITE" id="PS51892">
    <property type="entry name" value="SUBTILASE"/>
    <property type="match status" value="1"/>
</dbReference>
<keyword evidence="3 10" id="KW-0732">Signal</keyword>
<dbReference type="Pfam" id="PF00082">
    <property type="entry name" value="Peptidase_S8"/>
    <property type="match status" value="1"/>
</dbReference>
<dbReference type="PANTHER" id="PTHR42884:SF14">
    <property type="entry name" value="NEUROENDOCRINE CONVERTASE 1"/>
    <property type="match status" value="1"/>
</dbReference>
<dbReference type="CDD" id="cd04059">
    <property type="entry name" value="Peptidases_S8_Protein_convertases_Kexins_Furin-like"/>
    <property type="match status" value="1"/>
</dbReference>
<dbReference type="PRINTS" id="PR00723">
    <property type="entry name" value="SUBTILISIN"/>
</dbReference>
<feature type="chain" id="PRO_5045030056" evidence="10">
    <location>
        <begin position="24"/>
        <end position="883"/>
    </location>
</feature>
<feature type="region of interest" description="Disordered" evidence="8">
    <location>
        <begin position="766"/>
        <end position="883"/>
    </location>
</feature>
<dbReference type="EMBL" id="JAAAIM010000001">
    <property type="protein sequence ID" value="KAG0299037.1"/>
    <property type="molecule type" value="Genomic_DNA"/>
</dbReference>
<dbReference type="EMBL" id="JAAAIM010000001">
    <property type="protein sequence ID" value="KAG0299026.1"/>
    <property type="molecule type" value="Genomic_DNA"/>
</dbReference>
<evidence type="ECO:0000313" key="13">
    <source>
        <dbReference type="EMBL" id="KAG0299037.1"/>
    </source>
</evidence>
<feature type="domain" description="P/Homo B" evidence="11">
    <location>
        <begin position="520"/>
        <end position="664"/>
    </location>
</feature>
<keyword evidence="5 7" id="KW-0720">Serine protease</keyword>
<sequence length="883" mass="97036">MKPILLLLGALAFIATAPPQTQAAKPPLPYDAINHHYYTVKINNLDVTSPQEIARHLGVEYVGQVGELKHYHLFSYGKTIHEKRADVTEFGQQQFNASSHDIVLERYHQLKESKAFHRELLQRTNASQLSKRGETGQGAEHTIMNLHPLGDIDRQILRRRVKRELVIDVDRRNEHVKGEAQPSDGTAAHFLIKDPGFQYQWHLHNTLQPGNDINVTGVWEQNITGVGAIVAIIDDGLDANSEDLAVNFHAKGSHDFNDNVDIPLPRLDDDNHGTRCAGEIASARNDLCGVGIAWNAKVAGVRILSGPITDVQEAEALNYNFQETQIYSCSWGPTDNGIEMAGPTGLLMDAFITGVTEGRGGLGSIYVFATGNGGREGDNCNFDGYTNSRFTISIGAISRENHHPDYSEACSAQLAVTYSSGDFSWIYTCDRGKRNCFERHSGTSAAAPIAAGIYALVLEVKPDLNWRDMQYLTVHTAVVVDENDVDWQETSTGRLFNHKYGYGSLDAYAIVEYAKNWVSVGAQVAYESPVIQVNGDIPSGTDLATGITGKVGLPSVFVVTKEALKAVKFGSLEHVTITVNIAHKYRGEVEVELRSPDSIISILATQRPHDNTATGFEDWTFTTVKHWEEDPVGPWTLTVYDRTNPANTGTFLNWKLGLYGEIENGRPATPPVKPAPPSPTTSAAIPTKTEEAGNAKGGEPQTNIKISPFIYVMFGGMFVAIGAALFLMHRQRSNPRSVFGAGINEDEEAGQRGGLLGRRGDYEFDELPTHALGDSDDDSDEDERQDPDARRIVFDRSNLVDSDNEGETKEVKASQRELTSPLSSGEEIGRESSFEEAEEDEEDDDDEDDDEDDFKDHPGGAGSKVKGDSWDEFSTLVKSKDAR</sequence>
<evidence type="ECO:0000256" key="2">
    <source>
        <dbReference type="ARBA" id="ARBA00022670"/>
    </source>
</evidence>
<dbReference type="InterPro" id="IPR036852">
    <property type="entry name" value="Peptidase_S8/S53_dom_sf"/>
</dbReference>
<dbReference type="InterPro" id="IPR023828">
    <property type="entry name" value="Peptidase_S8_Ser-AS"/>
</dbReference>
<gene>
    <name evidence="12" type="primary">KEX2_1</name>
    <name evidence="13" type="synonym">KEX2_2</name>
    <name evidence="12" type="ORF">BGZ96_000029</name>
    <name evidence="13" type="ORF">BGZ96_000040</name>
</gene>
<dbReference type="PROSITE" id="PS00136">
    <property type="entry name" value="SUBTILASE_ASP"/>
    <property type="match status" value="1"/>
</dbReference>
<dbReference type="Pfam" id="PF01483">
    <property type="entry name" value="P_proprotein"/>
    <property type="match status" value="1"/>
</dbReference>
<dbReference type="Gene3D" id="2.60.120.260">
    <property type="entry name" value="Galactose-binding domain-like"/>
    <property type="match status" value="1"/>
</dbReference>
<evidence type="ECO:0000256" key="3">
    <source>
        <dbReference type="ARBA" id="ARBA00022729"/>
    </source>
</evidence>
<evidence type="ECO:0000256" key="6">
    <source>
        <dbReference type="ARBA" id="ARBA00022837"/>
    </source>
</evidence>
<keyword evidence="9" id="KW-0472">Membrane</keyword>
<evidence type="ECO:0000256" key="4">
    <source>
        <dbReference type="ARBA" id="ARBA00022801"/>
    </source>
</evidence>
<evidence type="ECO:0000256" key="7">
    <source>
        <dbReference type="PROSITE-ProRule" id="PRU01240"/>
    </source>
</evidence>
<protein>
    <submittedName>
        <fullName evidence="12">Pheromone processing endoprotease</fullName>
    </submittedName>
</protein>
<evidence type="ECO:0000259" key="11">
    <source>
        <dbReference type="PROSITE" id="PS51829"/>
    </source>
</evidence>
<keyword evidence="9" id="KW-0812">Transmembrane</keyword>
<dbReference type="PROSITE" id="PS00137">
    <property type="entry name" value="SUBTILASE_HIS"/>
    <property type="match status" value="1"/>
</dbReference>
<keyword evidence="4 7" id="KW-0378">Hydrolase</keyword>
<dbReference type="InterPro" id="IPR002884">
    <property type="entry name" value="P_dom"/>
</dbReference>
<feature type="compositionally biased region" description="Basic and acidic residues" evidence="8">
    <location>
        <begin position="806"/>
        <end position="815"/>
    </location>
</feature>